<evidence type="ECO:0000313" key="2">
    <source>
        <dbReference type="EMBL" id="SKA97206.1"/>
    </source>
</evidence>
<dbReference type="RefSeq" id="WP_078697418.1">
    <property type="nucleotide sequence ID" value="NZ_FUYH01000024.1"/>
</dbReference>
<dbReference type="InterPro" id="IPR051417">
    <property type="entry name" value="SDr/BOS_complex"/>
</dbReference>
<dbReference type="Gene3D" id="2.60.40.1120">
    <property type="entry name" value="Carboxypeptidase-like, regulatory domain"/>
    <property type="match status" value="2"/>
</dbReference>
<reference evidence="3" key="1">
    <citation type="submission" date="2017-02" db="EMBL/GenBank/DDBJ databases">
        <authorList>
            <person name="Varghese N."/>
            <person name="Submissions S."/>
        </authorList>
    </citation>
    <scope>NUCLEOTIDE SEQUENCE [LARGE SCALE GENOMIC DNA]</scope>
    <source>
        <strain evidence="3">USBA 833</strain>
    </source>
</reference>
<dbReference type="Gene3D" id="2.60.40.10">
    <property type="entry name" value="Immunoglobulins"/>
    <property type="match status" value="1"/>
</dbReference>
<dbReference type="EMBL" id="FUYH01000024">
    <property type="protein sequence ID" value="SKA97206.1"/>
    <property type="molecule type" value="Genomic_DNA"/>
</dbReference>
<name>A0A1T4Y638_9CLOT</name>
<dbReference type="Pfam" id="PF13620">
    <property type="entry name" value="CarboxypepD_reg"/>
    <property type="match status" value="2"/>
</dbReference>
<dbReference type="SUPFAM" id="SSF49464">
    <property type="entry name" value="Carboxypeptidase regulatory domain-like"/>
    <property type="match status" value="1"/>
</dbReference>
<organism evidence="2 3">
    <name type="scientific">Caloramator quimbayensis</name>
    <dbReference type="NCBI Taxonomy" id="1147123"/>
    <lineage>
        <taxon>Bacteria</taxon>
        <taxon>Bacillati</taxon>
        <taxon>Bacillota</taxon>
        <taxon>Clostridia</taxon>
        <taxon>Eubacteriales</taxon>
        <taxon>Clostridiaceae</taxon>
        <taxon>Caloramator</taxon>
    </lineage>
</organism>
<keyword evidence="2" id="KW-0378">Hydrolase</keyword>
<dbReference type="PANTHER" id="PTHR23303">
    <property type="entry name" value="CARBOXYPEPTIDASE REGULATORY REGION-CONTAINING"/>
    <property type="match status" value="1"/>
</dbReference>
<evidence type="ECO:0000256" key="1">
    <source>
        <dbReference type="ARBA" id="ARBA00022729"/>
    </source>
</evidence>
<sequence>MAGVIQDQYELGQSVKKSLSELGQEIRLDLSLKPNSNLEAGTIFGTVKDTQGNPVPGATIKIMDKDHNPLAHTVTGPDGSYIISPFPPGPEYHIYAQADGYLLAEQLPFALLPKQQVEKNFILTRDPDALLSIIAGEVMDNQTPPHAVKGAIVNLYQVDELGHETLIAVTYTNEFGQFTFRDLQKGNYIVRISGLGYIPVAISVVISADSTIAKVIATLNVDPQASKGTISGVITDNNNVPIADADVVLYRVEADGSLTPIAVTRTNDEGVYLFTKVPQGDYKIKSTKSITI</sequence>
<accession>A0A1T4Y638</accession>
<keyword evidence="2" id="KW-0645">Protease</keyword>
<keyword evidence="3" id="KW-1185">Reference proteome</keyword>
<keyword evidence="2" id="KW-0121">Carboxypeptidase</keyword>
<protein>
    <submittedName>
        <fullName evidence="2">Carboxypeptidase regulatory-like domain-containing protein</fullName>
    </submittedName>
</protein>
<dbReference type="GO" id="GO:0004180">
    <property type="term" value="F:carboxypeptidase activity"/>
    <property type="evidence" value="ECO:0007669"/>
    <property type="project" value="UniProtKB-KW"/>
</dbReference>
<dbReference type="InterPro" id="IPR008969">
    <property type="entry name" value="CarboxyPept-like_regulatory"/>
</dbReference>
<dbReference type="InterPro" id="IPR013783">
    <property type="entry name" value="Ig-like_fold"/>
</dbReference>
<keyword evidence="1" id="KW-0732">Signal</keyword>
<proteinExistence type="predicted"/>
<dbReference type="OrthoDB" id="176752at2"/>
<evidence type="ECO:0000313" key="3">
    <source>
        <dbReference type="Proteomes" id="UP000190105"/>
    </source>
</evidence>
<dbReference type="STRING" id="1147123.SAMN05443428_12417"/>
<gene>
    <name evidence="2" type="ORF">SAMN05443428_12417</name>
</gene>
<dbReference type="SUPFAM" id="SSF49478">
    <property type="entry name" value="Cna protein B-type domain"/>
    <property type="match status" value="2"/>
</dbReference>
<dbReference type="AlphaFoldDB" id="A0A1T4Y638"/>
<dbReference type="Proteomes" id="UP000190105">
    <property type="component" value="Unassembled WGS sequence"/>
</dbReference>